<evidence type="ECO:0000313" key="4">
    <source>
        <dbReference type="Proteomes" id="UP000677913"/>
    </source>
</evidence>
<dbReference type="AlphaFoldDB" id="A0A8J7WJG3"/>
<name>A0A8J7WJG3_9ACTN</name>
<keyword evidence="4" id="KW-1185">Reference proteome</keyword>
<accession>A0A8J7WJG3</accession>
<dbReference type="EMBL" id="JAGSXH010000026">
    <property type="protein sequence ID" value="MBS2963421.1"/>
    <property type="molecule type" value="Genomic_DNA"/>
</dbReference>
<keyword evidence="2" id="KW-1133">Transmembrane helix</keyword>
<gene>
    <name evidence="3" type="ORF">KGA66_10215</name>
</gene>
<reference evidence="3" key="1">
    <citation type="submission" date="2021-04" db="EMBL/GenBank/DDBJ databases">
        <title>Genome based classification of Actinospica acidithermotolerans sp. nov., an actinobacterium isolated from an Indonesian hot spring.</title>
        <authorList>
            <person name="Kusuma A.B."/>
            <person name="Putra K.E."/>
            <person name="Nafisah S."/>
            <person name="Loh J."/>
            <person name="Nouioui I."/>
            <person name="Goodfellow M."/>
        </authorList>
    </citation>
    <scope>NUCLEOTIDE SEQUENCE</scope>
    <source>
        <strain evidence="3">DSM 45618</strain>
    </source>
</reference>
<evidence type="ECO:0000313" key="3">
    <source>
        <dbReference type="EMBL" id="MBS2963421.1"/>
    </source>
</evidence>
<evidence type="ECO:0000256" key="2">
    <source>
        <dbReference type="SAM" id="Phobius"/>
    </source>
</evidence>
<dbReference type="RefSeq" id="WP_211467108.1">
    <property type="nucleotide sequence ID" value="NZ_JAGSXH010000026.1"/>
</dbReference>
<keyword evidence="2" id="KW-0472">Membrane</keyword>
<keyword evidence="2" id="KW-0812">Transmembrane</keyword>
<sequence length="285" mass="27664">MANGDEAASTAAGSTSGAGDATHPPMAISRLLMTAYVAVTGVVAAFGGAAALVGPFADGGKTATVMTVVLMAVLVLLVAGVLALARVVHIRITGSIGVLAGVVAVALALGGTIGFLLRPSNSGGHAGPPSASQTPVGSVSTAPTATSTSAVASASASASTGPCIKPLTITSPADGAKIVGHAGVALTIAACGLTADETGWLFDYQGGTYGLDNGGPVVTANGTIPFVDTPVGETGDVDQEVTLTLVLADSACSSALSKIDFDNNPPSTLPAGCRIESRVSVSETY</sequence>
<comment type="caution">
    <text evidence="3">The sequence shown here is derived from an EMBL/GenBank/DDBJ whole genome shotgun (WGS) entry which is preliminary data.</text>
</comment>
<feature type="compositionally biased region" description="Low complexity" evidence="1">
    <location>
        <begin position="7"/>
        <end position="20"/>
    </location>
</feature>
<proteinExistence type="predicted"/>
<protein>
    <submittedName>
        <fullName evidence="3">Uncharacterized protein</fullName>
    </submittedName>
</protein>
<feature type="transmembrane region" description="Helical" evidence="2">
    <location>
        <begin position="63"/>
        <end position="84"/>
    </location>
</feature>
<feature type="transmembrane region" description="Helical" evidence="2">
    <location>
        <begin position="35"/>
        <end position="57"/>
    </location>
</feature>
<feature type="region of interest" description="Disordered" evidence="1">
    <location>
        <begin position="1"/>
        <end position="20"/>
    </location>
</feature>
<feature type="transmembrane region" description="Helical" evidence="2">
    <location>
        <begin position="96"/>
        <end position="117"/>
    </location>
</feature>
<dbReference type="Proteomes" id="UP000677913">
    <property type="component" value="Unassembled WGS sequence"/>
</dbReference>
<evidence type="ECO:0000256" key="1">
    <source>
        <dbReference type="SAM" id="MobiDB-lite"/>
    </source>
</evidence>
<organism evidence="3 4">
    <name type="scientific">Actinocrinis puniceicyclus</name>
    <dbReference type="NCBI Taxonomy" id="977794"/>
    <lineage>
        <taxon>Bacteria</taxon>
        <taxon>Bacillati</taxon>
        <taxon>Actinomycetota</taxon>
        <taxon>Actinomycetes</taxon>
        <taxon>Catenulisporales</taxon>
        <taxon>Actinospicaceae</taxon>
        <taxon>Actinocrinis</taxon>
    </lineage>
</organism>